<feature type="compositionally biased region" description="Low complexity" evidence="1">
    <location>
        <begin position="228"/>
        <end position="243"/>
    </location>
</feature>
<protein>
    <submittedName>
        <fullName evidence="3">Uncharacterized protein</fullName>
    </submittedName>
</protein>
<feature type="chain" id="PRO_5016388182" evidence="2">
    <location>
        <begin position="26"/>
        <end position="253"/>
    </location>
</feature>
<dbReference type="GeneID" id="37023134"/>
<keyword evidence="4" id="KW-1185">Reference proteome</keyword>
<proteinExistence type="predicted"/>
<gene>
    <name evidence="3" type="ORF">FA14DRAFT_183896</name>
</gene>
<dbReference type="EMBL" id="KZ819602">
    <property type="protein sequence ID" value="PWN38538.1"/>
    <property type="molecule type" value="Genomic_DNA"/>
</dbReference>
<dbReference type="InParanoid" id="A0A316VN93"/>
<evidence type="ECO:0000313" key="4">
    <source>
        <dbReference type="Proteomes" id="UP000245771"/>
    </source>
</evidence>
<feature type="compositionally biased region" description="Polar residues" evidence="1">
    <location>
        <begin position="40"/>
        <end position="53"/>
    </location>
</feature>
<organism evidence="3 4">
    <name type="scientific">Meira miltonrushii</name>
    <dbReference type="NCBI Taxonomy" id="1280837"/>
    <lineage>
        <taxon>Eukaryota</taxon>
        <taxon>Fungi</taxon>
        <taxon>Dikarya</taxon>
        <taxon>Basidiomycota</taxon>
        <taxon>Ustilaginomycotina</taxon>
        <taxon>Exobasidiomycetes</taxon>
        <taxon>Exobasidiales</taxon>
        <taxon>Brachybasidiaceae</taxon>
        <taxon>Meira</taxon>
    </lineage>
</organism>
<dbReference type="AlphaFoldDB" id="A0A316VN93"/>
<name>A0A316VN93_9BASI</name>
<dbReference type="RefSeq" id="XP_025358840.1">
    <property type="nucleotide sequence ID" value="XM_025501353.1"/>
</dbReference>
<dbReference type="Proteomes" id="UP000245771">
    <property type="component" value="Unassembled WGS sequence"/>
</dbReference>
<feature type="signal peptide" evidence="2">
    <location>
        <begin position="1"/>
        <end position="25"/>
    </location>
</feature>
<feature type="region of interest" description="Disordered" evidence="1">
    <location>
        <begin position="27"/>
        <end position="53"/>
    </location>
</feature>
<feature type="region of interest" description="Disordered" evidence="1">
    <location>
        <begin position="168"/>
        <end position="253"/>
    </location>
</feature>
<evidence type="ECO:0000256" key="1">
    <source>
        <dbReference type="SAM" id="MobiDB-lite"/>
    </source>
</evidence>
<reference evidence="3 4" key="1">
    <citation type="journal article" date="2018" name="Mol. Biol. Evol.">
        <title>Broad Genomic Sampling Reveals a Smut Pathogenic Ancestry of the Fungal Clade Ustilaginomycotina.</title>
        <authorList>
            <person name="Kijpornyongpan T."/>
            <person name="Mondo S.J."/>
            <person name="Barry K."/>
            <person name="Sandor L."/>
            <person name="Lee J."/>
            <person name="Lipzen A."/>
            <person name="Pangilinan J."/>
            <person name="LaButti K."/>
            <person name="Hainaut M."/>
            <person name="Henrissat B."/>
            <person name="Grigoriev I.V."/>
            <person name="Spatafora J.W."/>
            <person name="Aime M.C."/>
        </authorList>
    </citation>
    <scope>NUCLEOTIDE SEQUENCE [LARGE SCALE GENOMIC DNA]</scope>
    <source>
        <strain evidence="3 4">MCA 3882</strain>
    </source>
</reference>
<feature type="region of interest" description="Disordered" evidence="1">
    <location>
        <begin position="65"/>
        <end position="105"/>
    </location>
</feature>
<feature type="compositionally biased region" description="Polar residues" evidence="1">
    <location>
        <begin position="181"/>
        <end position="201"/>
    </location>
</feature>
<evidence type="ECO:0000313" key="3">
    <source>
        <dbReference type="EMBL" id="PWN38538.1"/>
    </source>
</evidence>
<accession>A0A316VN93</accession>
<evidence type="ECO:0000256" key="2">
    <source>
        <dbReference type="SAM" id="SignalP"/>
    </source>
</evidence>
<sequence>MVMFTFIRSACFISLLSGLIGVLKATKDTNSGSSHDRVPSTASLKSASTGSSDVRMTKLQLGYLPETGKGVGTSTQPKSKKRKDMSASSDQSKKQLRFDPLHSPYKGGDNKLLQLIEEMPGIGKAQRQSIIVKEELLGRISKARKFPLHPVKTNDWDREKLKRKLLDTERVKRRPLAQLRGSKTQSSTTGLIQLGSDTGSSHSKHTDLDTNLSLSRSNTFSSPQTFTSPRASSAVNPSSSSGSIDTGARPRTY</sequence>
<feature type="compositionally biased region" description="Polar residues" evidence="1">
    <location>
        <begin position="209"/>
        <end position="227"/>
    </location>
</feature>
<keyword evidence="2" id="KW-0732">Signal</keyword>
<feature type="compositionally biased region" description="Basic and acidic residues" evidence="1">
    <location>
        <begin position="91"/>
        <end position="100"/>
    </location>
</feature>